<evidence type="ECO:0000256" key="1">
    <source>
        <dbReference type="SAM" id="SignalP"/>
    </source>
</evidence>
<protein>
    <recommendedName>
        <fullName evidence="4">Cadmium carbonic anhydrase-like repeat protein</fullName>
    </recommendedName>
</protein>
<proteinExistence type="predicted"/>
<dbReference type="Proteomes" id="UP000238007">
    <property type="component" value="Unassembled WGS sequence"/>
</dbReference>
<evidence type="ECO:0000313" key="3">
    <source>
        <dbReference type="Proteomes" id="UP000238007"/>
    </source>
</evidence>
<dbReference type="EMBL" id="PVTP01000006">
    <property type="protein sequence ID" value="PRY77331.1"/>
    <property type="molecule type" value="Genomic_DNA"/>
</dbReference>
<organism evidence="2 3">
    <name type="scientific">Yoonia maritima</name>
    <dbReference type="NCBI Taxonomy" id="1435347"/>
    <lineage>
        <taxon>Bacteria</taxon>
        <taxon>Pseudomonadati</taxon>
        <taxon>Pseudomonadota</taxon>
        <taxon>Alphaproteobacteria</taxon>
        <taxon>Rhodobacterales</taxon>
        <taxon>Paracoccaceae</taxon>
        <taxon>Yoonia</taxon>
    </lineage>
</organism>
<feature type="chain" id="PRO_5015699176" description="Cadmium carbonic anhydrase-like repeat protein" evidence="1">
    <location>
        <begin position="24"/>
        <end position="285"/>
    </location>
</feature>
<keyword evidence="3" id="KW-1185">Reference proteome</keyword>
<dbReference type="InterPro" id="IPR018883">
    <property type="entry name" value="Delta_CA"/>
</dbReference>
<dbReference type="OrthoDB" id="8902034at2"/>
<dbReference type="AlphaFoldDB" id="A0A2T0VYJ5"/>
<feature type="signal peptide" evidence="1">
    <location>
        <begin position="1"/>
        <end position="23"/>
    </location>
</feature>
<dbReference type="RefSeq" id="WP_106357943.1">
    <property type="nucleotide sequence ID" value="NZ_PVTP01000006.1"/>
</dbReference>
<comment type="caution">
    <text evidence="2">The sequence shown here is derived from an EMBL/GenBank/DDBJ whole genome shotgun (WGS) entry which is preliminary data.</text>
</comment>
<dbReference type="Pfam" id="PF10563">
    <property type="entry name" value="CA_like"/>
    <property type="match status" value="1"/>
</dbReference>
<keyword evidence="1" id="KW-0732">Signal</keyword>
<evidence type="ECO:0008006" key="4">
    <source>
        <dbReference type="Google" id="ProtNLM"/>
    </source>
</evidence>
<evidence type="ECO:0000313" key="2">
    <source>
        <dbReference type="EMBL" id="PRY77331.1"/>
    </source>
</evidence>
<sequence>MRNKSAMVVAVTSLIAFHNAAFAAETNVGDDVIADQRAALATSTEGAGFGPQSPRDISEVSGANTRAFQAAPAFTEMNLCDIHFHENAEHRGGEFTEYAGNGDGHGYGTGYKYTGELSDAELAPIDSPIGATEHGDLQPGDTIEVHYVFSTAQAQPGPTLGTCLSDAINNPQLRVEAQVFVLVNDAEALDFNDLAKVETVDGLYQAPNIPSDTGTAVTYAGSTTGPGYNEDGSPFQVTWNVRPNVARVDINTVGTWFEGNVFEEDHAHGVRNLVVNTDLLSEIAQ</sequence>
<dbReference type="InterPro" id="IPR036398">
    <property type="entry name" value="CA_dom_sf"/>
</dbReference>
<gene>
    <name evidence="2" type="ORF">CLV80_106176</name>
</gene>
<reference evidence="2 3" key="1">
    <citation type="submission" date="2018-03" db="EMBL/GenBank/DDBJ databases">
        <title>Genomic Encyclopedia of Archaeal and Bacterial Type Strains, Phase II (KMG-II): from individual species to whole genera.</title>
        <authorList>
            <person name="Goeker M."/>
        </authorList>
    </citation>
    <scope>NUCLEOTIDE SEQUENCE [LARGE SCALE GENOMIC DNA]</scope>
    <source>
        <strain evidence="2 3">DSM 101533</strain>
    </source>
</reference>
<name>A0A2T0VYJ5_9RHOB</name>
<accession>A0A2T0VYJ5</accession>
<dbReference type="SUPFAM" id="SSF51069">
    <property type="entry name" value="Carbonic anhydrase"/>
    <property type="match status" value="1"/>
</dbReference>